<dbReference type="InterPro" id="IPR036291">
    <property type="entry name" value="NAD(P)-bd_dom_sf"/>
</dbReference>
<dbReference type="Gene3D" id="3.40.50.720">
    <property type="entry name" value="NAD(P)-binding Rossmann-like Domain"/>
    <property type="match status" value="1"/>
</dbReference>
<gene>
    <name evidence="4" type="primary">isfD</name>
    <name evidence="4" type="ORF">ENSA7_38020</name>
</gene>
<evidence type="ECO:0000313" key="4">
    <source>
        <dbReference type="EMBL" id="PRQ06483.1"/>
    </source>
</evidence>
<dbReference type="InterPro" id="IPR003560">
    <property type="entry name" value="DHB_DH"/>
</dbReference>
<dbReference type="Pfam" id="PF00106">
    <property type="entry name" value="adh_short"/>
    <property type="match status" value="1"/>
</dbReference>
<dbReference type="PRINTS" id="PR01397">
    <property type="entry name" value="DHBDHDRGNASE"/>
</dbReference>
<comment type="caution">
    <text evidence="4">The sequence shown here is derived from an EMBL/GenBank/DDBJ whole genome shotgun (WGS) entry which is preliminary data.</text>
</comment>
<dbReference type="RefSeq" id="WP_181233901.1">
    <property type="nucleotide sequence ID" value="NZ_PVNL01000074.1"/>
</dbReference>
<evidence type="ECO:0000256" key="1">
    <source>
        <dbReference type="ARBA" id="ARBA00006484"/>
    </source>
</evidence>
<feature type="domain" description="Ketoreductase" evidence="3">
    <location>
        <begin position="1"/>
        <end position="174"/>
    </location>
</feature>
<dbReference type="AlphaFoldDB" id="A0A2S9YN11"/>
<dbReference type="SUPFAM" id="SSF51735">
    <property type="entry name" value="NAD(P)-binding Rossmann-fold domains"/>
    <property type="match status" value="1"/>
</dbReference>
<reference evidence="4 5" key="1">
    <citation type="submission" date="2018-03" db="EMBL/GenBank/DDBJ databases">
        <title>Draft Genome Sequences of the Obligatory Marine Myxobacteria Enhygromyxa salina SWB007.</title>
        <authorList>
            <person name="Poehlein A."/>
            <person name="Moghaddam J.A."/>
            <person name="Harms H."/>
            <person name="Alanjari M."/>
            <person name="Koenig G.M."/>
            <person name="Daniel R."/>
            <person name="Schaeberle T.F."/>
        </authorList>
    </citation>
    <scope>NUCLEOTIDE SEQUENCE [LARGE SCALE GENOMIC DNA]</scope>
    <source>
        <strain evidence="4 5">SWB007</strain>
    </source>
</reference>
<keyword evidence="2 4" id="KW-0560">Oxidoreductase</keyword>
<dbReference type="InterPro" id="IPR002347">
    <property type="entry name" value="SDR_fam"/>
</dbReference>
<dbReference type="GO" id="GO:0019290">
    <property type="term" value="P:siderophore biosynthetic process"/>
    <property type="evidence" value="ECO:0007669"/>
    <property type="project" value="InterPro"/>
</dbReference>
<dbReference type="PANTHER" id="PTHR44196">
    <property type="entry name" value="DEHYDROGENASE/REDUCTASE SDR FAMILY MEMBER 7B"/>
    <property type="match status" value="1"/>
</dbReference>
<dbReference type="PANTHER" id="PTHR44196:SF2">
    <property type="entry name" value="SHORT-CHAIN DEHYDROGENASE-RELATED"/>
    <property type="match status" value="1"/>
</dbReference>
<dbReference type="PIRSF" id="PIRSF000126">
    <property type="entry name" value="11-beta-HSD1"/>
    <property type="match status" value="1"/>
</dbReference>
<evidence type="ECO:0000259" key="3">
    <source>
        <dbReference type="SMART" id="SM00822"/>
    </source>
</evidence>
<dbReference type="EC" id="1.1.1.313" evidence="4"/>
<dbReference type="SMART" id="SM00822">
    <property type="entry name" value="PKS_KR"/>
    <property type="match status" value="1"/>
</dbReference>
<protein>
    <submittedName>
        <fullName evidence="4">Sulfoacetaldehyde reductase</fullName>
        <ecNumber evidence="4">1.1.1.313</ecNumber>
    </submittedName>
</protein>
<evidence type="ECO:0000256" key="2">
    <source>
        <dbReference type="ARBA" id="ARBA00023002"/>
    </source>
</evidence>
<dbReference type="Proteomes" id="UP000238823">
    <property type="component" value="Unassembled WGS sequence"/>
</dbReference>
<dbReference type="GO" id="GO:0008667">
    <property type="term" value="F:2,3-dihydro-2,3-dihydroxybenzoate dehydrogenase activity"/>
    <property type="evidence" value="ECO:0007669"/>
    <property type="project" value="InterPro"/>
</dbReference>
<name>A0A2S9YN11_9BACT</name>
<dbReference type="GO" id="GO:0016020">
    <property type="term" value="C:membrane"/>
    <property type="evidence" value="ECO:0007669"/>
    <property type="project" value="TreeGrafter"/>
</dbReference>
<sequence>MVTGASSGIGAAFARRLASEGFNLILVARREPRLRSLAEQLESQHRVSVGVHVADLTDPEQLAETEAQLLASEHFVLLINCAGMCRMGAFARLDVDCVESHVRLNAMAPARLTHAALRRFGGDGPAAIINVSSIAATMATPHGASYCATKAMLSTLTACIAGECVGTNIRIQDLRAGLTRTDFPAQAGVRTHDLPDAAWASPDEVVTASLRALTRNQVVCVPRVGDRLVPHMMRMLPRRLANELGRFTASGDGT</sequence>
<accession>A0A2S9YN11</accession>
<organism evidence="4 5">
    <name type="scientific">Enhygromyxa salina</name>
    <dbReference type="NCBI Taxonomy" id="215803"/>
    <lineage>
        <taxon>Bacteria</taxon>
        <taxon>Pseudomonadati</taxon>
        <taxon>Myxococcota</taxon>
        <taxon>Polyangia</taxon>
        <taxon>Nannocystales</taxon>
        <taxon>Nannocystaceae</taxon>
        <taxon>Enhygromyxa</taxon>
    </lineage>
</organism>
<dbReference type="InterPro" id="IPR057326">
    <property type="entry name" value="KR_dom"/>
</dbReference>
<evidence type="ECO:0000313" key="5">
    <source>
        <dbReference type="Proteomes" id="UP000238823"/>
    </source>
</evidence>
<proteinExistence type="inferred from homology"/>
<comment type="similarity">
    <text evidence="1">Belongs to the short-chain dehydrogenases/reductases (SDR) family.</text>
</comment>
<dbReference type="EMBL" id="PVNL01000074">
    <property type="protein sequence ID" value="PRQ06483.1"/>
    <property type="molecule type" value="Genomic_DNA"/>
</dbReference>